<evidence type="ECO:0000313" key="3">
    <source>
        <dbReference type="EMBL" id="CCO19869.1"/>
    </source>
</evidence>
<dbReference type="Proteomes" id="UP000198341">
    <property type="component" value="Chromosome 15"/>
</dbReference>
<evidence type="ECO:0000256" key="2">
    <source>
        <dbReference type="SAM" id="Phobius"/>
    </source>
</evidence>
<keyword evidence="4" id="KW-1185">Reference proteome</keyword>
<gene>
    <name evidence="3" type="ordered locus">Bathy15g01060</name>
</gene>
<dbReference type="RefSeq" id="XP_007508783.1">
    <property type="nucleotide sequence ID" value="XM_007508721.1"/>
</dbReference>
<evidence type="ECO:0000256" key="1">
    <source>
        <dbReference type="SAM" id="MobiDB-lite"/>
    </source>
</evidence>
<proteinExistence type="predicted"/>
<name>K8EPK2_9CHLO</name>
<dbReference type="AlphaFoldDB" id="K8EPK2"/>
<accession>K8EPK2</accession>
<dbReference type="EMBL" id="FO082264">
    <property type="protein sequence ID" value="CCO19869.1"/>
    <property type="molecule type" value="Genomic_DNA"/>
</dbReference>
<keyword evidence="2" id="KW-0812">Transmembrane</keyword>
<reference evidence="3 4" key="1">
    <citation type="submission" date="2011-10" db="EMBL/GenBank/DDBJ databases">
        <authorList>
            <person name="Genoscope - CEA"/>
        </authorList>
    </citation>
    <scope>NUCLEOTIDE SEQUENCE [LARGE SCALE GENOMIC DNA]</scope>
    <source>
        <strain evidence="3 4">RCC 1105</strain>
    </source>
</reference>
<dbReference type="KEGG" id="bpg:Bathy15g01060"/>
<protein>
    <submittedName>
        <fullName evidence="3">Uncharacterized protein</fullName>
    </submittedName>
</protein>
<feature type="transmembrane region" description="Helical" evidence="2">
    <location>
        <begin position="153"/>
        <end position="170"/>
    </location>
</feature>
<feature type="compositionally biased region" description="Low complexity" evidence="1">
    <location>
        <begin position="87"/>
        <end position="100"/>
    </location>
</feature>
<dbReference type="GeneID" id="19011613"/>
<evidence type="ECO:0000313" key="4">
    <source>
        <dbReference type="Proteomes" id="UP000198341"/>
    </source>
</evidence>
<keyword evidence="2" id="KW-0472">Membrane</keyword>
<feature type="compositionally biased region" description="Basic residues" evidence="1">
    <location>
        <begin position="56"/>
        <end position="71"/>
    </location>
</feature>
<sequence length="424" mass="47768">MVVVKVNLTMMMRKSTTNTTNNTHLLRRRFRRREGVLLSADLEEKRPPHVFSLVGGKKRVPTSRKQKRKKFTSSSRFDDDDDAGFFEGEQQQQQKQQQREQGTALFSSFDDILQEHSGSIEDAFTSETQFQRYSFERVEREDRKLATNLRRSASTFYVVSSVLFVLRNVIVPANANRNEFLIVFDAVYTFICLAFFASNLAEKERIGKNKSSRSALLFGNAAVAAAANFVIAAATMDIEQIDEVLIESAPRSKVILYALPSIALVAFQVGLELFGKDDSAEKKATEETIVRAEDIQATKGIDKKILGVKKITVKLKNIVPNWITMGKIAKRSVRPLQFAGAILVNIDLLERTMLAISTGKSDAFVLFHGSWTRDLSSFGSYAFVLASVMVFIQTSAEIQIERAKKLYVDEFESIESLEEVNRDP</sequence>
<feature type="region of interest" description="Disordered" evidence="1">
    <location>
        <begin position="53"/>
        <end position="100"/>
    </location>
</feature>
<keyword evidence="2" id="KW-1133">Transmembrane helix</keyword>
<feature type="transmembrane region" description="Helical" evidence="2">
    <location>
        <begin position="214"/>
        <end position="234"/>
    </location>
</feature>
<feature type="transmembrane region" description="Helical" evidence="2">
    <location>
        <begin position="182"/>
        <end position="202"/>
    </location>
</feature>
<organism evidence="3 4">
    <name type="scientific">Bathycoccus prasinos</name>
    <dbReference type="NCBI Taxonomy" id="41875"/>
    <lineage>
        <taxon>Eukaryota</taxon>
        <taxon>Viridiplantae</taxon>
        <taxon>Chlorophyta</taxon>
        <taxon>Mamiellophyceae</taxon>
        <taxon>Mamiellales</taxon>
        <taxon>Bathycoccaceae</taxon>
        <taxon>Bathycoccus</taxon>
    </lineage>
</organism>